<dbReference type="SMART" id="SM00479">
    <property type="entry name" value="EXOIII"/>
    <property type="match status" value="1"/>
</dbReference>
<dbReference type="InterPro" id="IPR006054">
    <property type="entry name" value="DnaQ"/>
</dbReference>
<dbReference type="Proteomes" id="UP000034156">
    <property type="component" value="Chromosome"/>
</dbReference>
<evidence type="ECO:0000259" key="5">
    <source>
        <dbReference type="PROSITE" id="PS50164"/>
    </source>
</evidence>
<dbReference type="RefSeq" id="WP_046849735.1">
    <property type="nucleotide sequence ID" value="NZ_CP011451.1"/>
</dbReference>
<dbReference type="GO" id="GO:0003677">
    <property type="term" value="F:DNA binding"/>
    <property type="evidence" value="ECO:0007669"/>
    <property type="project" value="InterPro"/>
</dbReference>
<dbReference type="CDD" id="cd06127">
    <property type="entry name" value="DEDDh"/>
    <property type="match status" value="1"/>
</dbReference>
<dbReference type="InterPro" id="IPR035901">
    <property type="entry name" value="GIY-YIG_endonuc_sf"/>
</dbReference>
<dbReference type="EMBL" id="CP011451">
    <property type="protein sequence ID" value="AKH37660.1"/>
    <property type="molecule type" value="Genomic_DNA"/>
</dbReference>
<dbReference type="GO" id="GO:0005829">
    <property type="term" value="C:cytosol"/>
    <property type="evidence" value="ECO:0007669"/>
    <property type="project" value="TreeGrafter"/>
</dbReference>
<dbReference type="GO" id="GO:0008408">
    <property type="term" value="F:3'-5' exonuclease activity"/>
    <property type="evidence" value="ECO:0007669"/>
    <property type="project" value="TreeGrafter"/>
</dbReference>
<evidence type="ECO:0000313" key="6">
    <source>
        <dbReference type="EMBL" id="AKH37660.1"/>
    </source>
</evidence>
<dbReference type="PANTHER" id="PTHR30231">
    <property type="entry name" value="DNA POLYMERASE III SUBUNIT EPSILON"/>
    <property type="match status" value="1"/>
</dbReference>
<evidence type="ECO:0000256" key="3">
    <source>
        <dbReference type="ARBA" id="ARBA00026073"/>
    </source>
</evidence>
<dbReference type="SUPFAM" id="SSF53098">
    <property type="entry name" value="Ribonuclease H-like"/>
    <property type="match status" value="1"/>
</dbReference>
<gene>
    <name evidence="6" type="ORF">AAW31_07350</name>
    <name evidence="7" type="ORF">BCL69_104111</name>
</gene>
<evidence type="ECO:0000256" key="1">
    <source>
        <dbReference type="ARBA" id="ARBA00012417"/>
    </source>
</evidence>
<proteinExistence type="predicted"/>
<dbReference type="KEGG" id="nco:AAW31_07350"/>
<dbReference type="Proteomes" id="UP000324176">
    <property type="component" value="Unassembled WGS sequence"/>
</dbReference>
<dbReference type="PROSITE" id="PS50164">
    <property type="entry name" value="GIY_YIG"/>
    <property type="match status" value="1"/>
</dbReference>
<protein>
    <recommendedName>
        <fullName evidence="1">DNA-directed DNA polymerase</fullName>
        <ecNumber evidence="1">2.7.7.7</ecNumber>
    </recommendedName>
</protein>
<reference evidence="6 8" key="2">
    <citation type="journal article" date="2016" name="Genome Announc.">
        <title>Genome Sequence of Nitrosomonas communis Strain Nm2, a Mesophilic Ammonia-Oxidizing Bacterium Isolated from Mediterranean Soil.</title>
        <authorList>
            <person name="Kozlowski J.A."/>
            <person name="Kits K.D."/>
            <person name="Stein L.Y."/>
        </authorList>
    </citation>
    <scope>NUCLEOTIDE SEQUENCE [LARGE SCALE GENOMIC DNA]</scope>
    <source>
        <strain evidence="6 8">Nm2</strain>
    </source>
</reference>
<dbReference type="PATRIC" id="fig|44574.3.peg.1789"/>
<dbReference type="Pfam" id="PF00929">
    <property type="entry name" value="RNase_T"/>
    <property type="match status" value="1"/>
</dbReference>
<dbReference type="Gene3D" id="3.30.420.10">
    <property type="entry name" value="Ribonuclease H-like superfamily/Ribonuclease H"/>
    <property type="match status" value="1"/>
</dbReference>
<comment type="subunit">
    <text evidence="3">DNA polymerase III contains a core (composed of alpha, epsilon and theta chains) that associates with a tau subunit. This core dimerizes to form the POLIII' complex. PolIII' associates with the gamma complex (composed of gamma, delta, delta', psi and chi chains) and with the beta chain to form the complete DNA polymerase III complex.</text>
</comment>
<comment type="catalytic activity">
    <reaction evidence="4">
        <text>DNA(n) + a 2'-deoxyribonucleoside 5'-triphosphate = DNA(n+1) + diphosphate</text>
        <dbReference type="Rhea" id="RHEA:22508"/>
        <dbReference type="Rhea" id="RHEA-COMP:17339"/>
        <dbReference type="Rhea" id="RHEA-COMP:17340"/>
        <dbReference type="ChEBI" id="CHEBI:33019"/>
        <dbReference type="ChEBI" id="CHEBI:61560"/>
        <dbReference type="ChEBI" id="CHEBI:173112"/>
        <dbReference type="EC" id="2.7.7.7"/>
    </reaction>
</comment>
<dbReference type="OrthoDB" id="9803913at2"/>
<dbReference type="NCBIfam" id="TIGR00573">
    <property type="entry name" value="dnaq"/>
    <property type="match status" value="1"/>
</dbReference>
<accession>A0A0F7KB94</accession>
<keyword evidence="8" id="KW-1185">Reference proteome</keyword>
<evidence type="ECO:0000313" key="8">
    <source>
        <dbReference type="Proteomes" id="UP000034156"/>
    </source>
</evidence>
<dbReference type="CDD" id="cd10434">
    <property type="entry name" value="GIY-YIG_UvrC_Cho"/>
    <property type="match status" value="1"/>
</dbReference>
<dbReference type="GO" id="GO:0045004">
    <property type="term" value="P:DNA replication proofreading"/>
    <property type="evidence" value="ECO:0007669"/>
    <property type="project" value="TreeGrafter"/>
</dbReference>
<dbReference type="EMBL" id="VNHT01000041">
    <property type="protein sequence ID" value="TYP83856.1"/>
    <property type="molecule type" value="Genomic_DNA"/>
</dbReference>
<dbReference type="GO" id="GO:0006289">
    <property type="term" value="P:nucleotide-excision repair"/>
    <property type="evidence" value="ECO:0007669"/>
    <property type="project" value="InterPro"/>
</dbReference>
<comment type="function">
    <text evidence="2">DNA polymerase III is a complex, multichain enzyme responsible for most of the replicative synthesis in bacteria. The epsilon subunit contain the editing function and is a proofreading 3'-5' exonuclease.</text>
</comment>
<dbReference type="AlphaFoldDB" id="A0A0F7KB94"/>
<sequence length="459" mass="51588">MQPLAFVDLETTGTIASVDRITEIGIILVDGSEVQEWSCLINPETRISTFIENLTGITNEMVANAPTFAQIAHQIFHMLEGRLFIAHNARFDYGFLKQSFRREGYDFRATTICTVKLSRWLFPGHPKHNLDSLIERHGLQVNGRHRALADAQLIHQFWQKIQQQIPAIEVAAAIKALSGRPSMPTYLDEQVLDSLPTGPGVYLFYGENELPLYVGKSKKLRQRVLSHFTGDVSSAKEMSLSQQVRRIDYIETGGEIGALLKEVELVKKLQPTHNRKLRRNNELCSISLKETEAGLHVNIAYAHDLNFGEQSNLYGLFKSLRAANNALSGLANEHGLCKVIIGLEKVKAGNPCFARQLKKCRGACVGEEPLVMHSLRLKEVLSQLRIHTWPFTGPAYLKENDDLIIVDNWAYLGTIKTEGELCQLLGSPRPQFDKDSYQILLKAIKLLQPILGLREQTVT</sequence>
<reference evidence="7 9" key="3">
    <citation type="submission" date="2019-07" db="EMBL/GenBank/DDBJ databases">
        <title>Active sludge and wastewater microbial communities from Klosterneuburg, Austria.</title>
        <authorList>
            <person name="Wagner M."/>
        </authorList>
    </citation>
    <scope>NUCLEOTIDE SEQUENCE [LARGE SCALE GENOMIC DNA]</scope>
    <source>
        <strain evidence="7 9">Nm2</strain>
    </source>
</reference>
<dbReference type="FunFam" id="3.30.420.10:FF:000045">
    <property type="entry name" value="3'-5' exonuclease DinG"/>
    <property type="match status" value="1"/>
</dbReference>
<dbReference type="InterPro" id="IPR012337">
    <property type="entry name" value="RNaseH-like_sf"/>
</dbReference>
<dbReference type="EC" id="2.7.7.7" evidence="1"/>
<name>A0A0F7KB94_9PROT</name>
<feature type="domain" description="GIY-YIG" evidence="5">
    <location>
        <begin position="197"/>
        <end position="275"/>
    </location>
</feature>
<dbReference type="InterPro" id="IPR036397">
    <property type="entry name" value="RNaseH_sf"/>
</dbReference>
<evidence type="ECO:0000256" key="2">
    <source>
        <dbReference type="ARBA" id="ARBA00025483"/>
    </source>
</evidence>
<dbReference type="InterPro" id="IPR047296">
    <property type="entry name" value="GIY-YIG_UvrC_Cho"/>
</dbReference>
<dbReference type="Gene3D" id="3.40.1440.10">
    <property type="entry name" value="GIY-YIG endonuclease"/>
    <property type="match status" value="1"/>
</dbReference>
<organism evidence="6 8">
    <name type="scientific">Nitrosomonas communis</name>
    <dbReference type="NCBI Taxonomy" id="44574"/>
    <lineage>
        <taxon>Bacteria</taxon>
        <taxon>Pseudomonadati</taxon>
        <taxon>Pseudomonadota</taxon>
        <taxon>Betaproteobacteria</taxon>
        <taxon>Nitrosomonadales</taxon>
        <taxon>Nitrosomonadaceae</taxon>
        <taxon>Nitrosomonas</taxon>
    </lineage>
</organism>
<evidence type="ECO:0000313" key="9">
    <source>
        <dbReference type="Proteomes" id="UP000324176"/>
    </source>
</evidence>
<dbReference type="InterPro" id="IPR013520">
    <property type="entry name" value="Ribonucl_H"/>
</dbReference>
<dbReference type="PANTHER" id="PTHR30231:SF37">
    <property type="entry name" value="EXODEOXYRIBONUCLEASE 10"/>
    <property type="match status" value="1"/>
</dbReference>
<evidence type="ECO:0000256" key="4">
    <source>
        <dbReference type="ARBA" id="ARBA00049244"/>
    </source>
</evidence>
<dbReference type="GO" id="GO:0003887">
    <property type="term" value="F:DNA-directed DNA polymerase activity"/>
    <property type="evidence" value="ECO:0007669"/>
    <property type="project" value="UniProtKB-EC"/>
</dbReference>
<dbReference type="SMART" id="SM00465">
    <property type="entry name" value="GIYc"/>
    <property type="match status" value="1"/>
</dbReference>
<dbReference type="SUPFAM" id="SSF82771">
    <property type="entry name" value="GIY-YIG endonuclease"/>
    <property type="match status" value="1"/>
</dbReference>
<evidence type="ECO:0000313" key="7">
    <source>
        <dbReference type="EMBL" id="TYP83856.1"/>
    </source>
</evidence>
<dbReference type="InterPro" id="IPR000305">
    <property type="entry name" value="GIY-YIG_endonuc"/>
</dbReference>
<reference evidence="8" key="1">
    <citation type="submission" date="2015-05" db="EMBL/GenBank/DDBJ databases">
        <title>Draft genome of Nitrosomonas communis strain Nm2.</title>
        <authorList>
            <person name="Kozlowski J.A."/>
            <person name="Kits K.D."/>
            <person name="Stein L.Y."/>
        </authorList>
    </citation>
    <scope>NUCLEOTIDE SEQUENCE [LARGE SCALE GENOMIC DNA]</scope>
    <source>
        <strain evidence="8">Nm2</strain>
    </source>
</reference>